<feature type="domain" description="Fe-containing alcohol dehydrogenase-like C-terminal" evidence="11">
    <location>
        <begin position="657"/>
        <end position="866"/>
    </location>
</feature>
<dbReference type="Gene3D" id="3.40.50.1970">
    <property type="match status" value="1"/>
</dbReference>
<dbReference type="Proteomes" id="UP000189353">
    <property type="component" value="Unassembled WGS sequence"/>
</dbReference>
<feature type="domain" description="Alcohol dehydrogenase iron-type/glycerol dehydrogenase GldA" evidence="10">
    <location>
        <begin position="469"/>
        <end position="645"/>
    </location>
</feature>
<proteinExistence type="inferred from homology"/>
<keyword evidence="5" id="KW-0511">Multifunctional enzyme</keyword>
<keyword evidence="3" id="KW-0408">Iron</keyword>
<evidence type="ECO:0000259" key="11">
    <source>
        <dbReference type="Pfam" id="PF25137"/>
    </source>
</evidence>
<dbReference type="Gene3D" id="3.40.605.10">
    <property type="entry name" value="Aldehyde Dehydrogenase, Chain A, domain 1"/>
    <property type="match status" value="1"/>
</dbReference>
<dbReference type="GO" id="GO:0046872">
    <property type="term" value="F:metal ion binding"/>
    <property type="evidence" value="ECO:0007669"/>
    <property type="project" value="InterPro"/>
</dbReference>
<dbReference type="SUPFAM" id="SSF53720">
    <property type="entry name" value="ALDH-like"/>
    <property type="match status" value="1"/>
</dbReference>
<accession>A0A1V3L4J7</accession>
<evidence type="ECO:0000313" key="12">
    <source>
        <dbReference type="EMBL" id="OOF84867.1"/>
    </source>
</evidence>
<dbReference type="AlphaFoldDB" id="A0A1V3L4J7"/>
<dbReference type="InterPro" id="IPR056798">
    <property type="entry name" value="ADH_Fe_C"/>
</dbReference>
<evidence type="ECO:0000256" key="4">
    <source>
        <dbReference type="ARBA" id="ARBA00023027"/>
    </source>
</evidence>
<dbReference type="InterPro" id="IPR034789">
    <property type="entry name" value="AAD_C"/>
</dbReference>
<dbReference type="InterPro" id="IPR039697">
    <property type="entry name" value="Alcohol_dehydrogenase_Fe"/>
</dbReference>
<feature type="domain" description="Aldehyde dehydrogenase" evidence="9">
    <location>
        <begin position="13"/>
        <end position="415"/>
    </location>
</feature>
<dbReference type="NCBIfam" id="NF010378">
    <property type="entry name" value="PRK13805.1"/>
    <property type="match status" value="1"/>
</dbReference>
<dbReference type="GO" id="GO:0004022">
    <property type="term" value="F:alcohol dehydrogenase (NAD+) activity"/>
    <property type="evidence" value="ECO:0007669"/>
    <property type="project" value="UniProtKB-UniRule"/>
</dbReference>
<dbReference type="InterPro" id="IPR001670">
    <property type="entry name" value="ADH_Fe/GldA"/>
</dbReference>
<dbReference type="Pfam" id="PF00465">
    <property type="entry name" value="Fe-ADH"/>
    <property type="match status" value="1"/>
</dbReference>
<evidence type="ECO:0000259" key="9">
    <source>
        <dbReference type="Pfam" id="PF00171"/>
    </source>
</evidence>
<dbReference type="InterPro" id="IPR018211">
    <property type="entry name" value="ADH_Fe_CS"/>
</dbReference>
<dbReference type="PIRSF" id="PIRSF000111">
    <property type="entry name" value="ALDH_ADH"/>
    <property type="match status" value="1"/>
</dbReference>
<dbReference type="InterPro" id="IPR016161">
    <property type="entry name" value="Ald_DH/histidinol_DH"/>
</dbReference>
<comment type="caution">
    <text evidence="12">The sequence shown here is derived from an EMBL/GenBank/DDBJ whole genome shotgun (WGS) entry which is preliminary data.</text>
</comment>
<dbReference type="Pfam" id="PF00171">
    <property type="entry name" value="Aldedh"/>
    <property type="match status" value="1"/>
</dbReference>
<evidence type="ECO:0000256" key="7">
    <source>
        <dbReference type="ARBA" id="ARBA00035645"/>
    </source>
</evidence>
<dbReference type="PANTHER" id="PTHR11496">
    <property type="entry name" value="ALCOHOL DEHYDROGENASE"/>
    <property type="match status" value="1"/>
</dbReference>
<dbReference type="FunFam" id="3.40.50.1970:FF:000002">
    <property type="entry name" value="Aldehyde-alcohol dehydrogenase"/>
    <property type="match status" value="1"/>
</dbReference>
<comment type="similarity">
    <text evidence="6 8">In the N-terminal section; belongs to the aldehyde dehydrogenase family.</text>
</comment>
<dbReference type="CDD" id="cd07122">
    <property type="entry name" value="ALDH_F20_ACDH"/>
    <property type="match status" value="1"/>
</dbReference>
<evidence type="ECO:0000313" key="13">
    <source>
        <dbReference type="Proteomes" id="UP000189353"/>
    </source>
</evidence>
<gene>
    <name evidence="12" type="ORF">BKG88_09675</name>
</gene>
<dbReference type="PANTHER" id="PTHR11496:SF83">
    <property type="entry name" value="HYDROXYACID-OXOACID TRANSHYDROGENASE, MITOCHONDRIAL"/>
    <property type="match status" value="1"/>
</dbReference>
<dbReference type="InterPro" id="IPR016162">
    <property type="entry name" value="Ald_DH_N"/>
</dbReference>
<dbReference type="FunFam" id="3.40.309.10:FF:000007">
    <property type="entry name" value="Aldehyde-alcohol dehydrogenase"/>
    <property type="match status" value="1"/>
</dbReference>
<evidence type="ECO:0000256" key="3">
    <source>
        <dbReference type="ARBA" id="ARBA00023004"/>
    </source>
</evidence>
<dbReference type="CDD" id="cd08178">
    <property type="entry name" value="AAD_C"/>
    <property type="match status" value="1"/>
</dbReference>
<dbReference type="GO" id="GO:0008774">
    <property type="term" value="F:acetaldehyde dehydrogenase (acetylating) activity"/>
    <property type="evidence" value="ECO:0007669"/>
    <property type="project" value="UniProtKB-UniRule"/>
</dbReference>
<dbReference type="RefSeq" id="WP_077553564.1">
    <property type="nucleotide sequence ID" value="NZ_MLAI01000026.1"/>
</dbReference>
<evidence type="ECO:0000259" key="10">
    <source>
        <dbReference type="Pfam" id="PF00465"/>
    </source>
</evidence>
<dbReference type="GO" id="GO:0006066">
    <property type="term" value="P:alcohol metabolic process"/>
    <property type="evidence" value="ECO:0007669"/>
    <property type="project" value="InterPro"/>
</dbReference>
<dbReference type="PROSITE" id="PS00913">
    <property type="entry name" value="ADH_IRON_1"/>
    <property type="match status" value="1"/>
</dbReference>
<dbReference type="Gene3D" id="3.40.309.10">
    <property type="entry name" value="Aldehyde Dehydrogenase, Chain A, domain 2"/>
    <property type="match status" value="1"/>
</dbReference>
<keyword evidence="4" id="KW-0520">NAD</keyword>
<dbReference type="InterPro" id="IPR016163">
    <property type="entry name" value="Ald_DH_C"/>
</dbReference>
<comment type="similarity">
    <text evidence="7 8">In the C-terminal section; belongs to the iron-containing alcohol dehydrogenase family.</text>
</comment>
<dbReference type="Pfam" id="PF25137">
    <property type="entry name" value="ADH_Fe_C"/>
    <property type="match status" value="1"/>
</dbReference>
<sequence>MSNAVENAISPAQAEVNALVEKGLVALEIFRQLDQEQVNYIVAKASVAALDQHGVLAMHAYEETGRGVFEDKATKNLFACEYVVNNMRNLKTVGVISEDDITGITEIADPVGVICGITPTTNPTSTAIFKSLIALKTRNPIVFAFHPSAQQSSAHAARIVYEAAVAAGAPKDCIQWIEHPSMEGTSALMKHPGIATILATGGNAMVEAAYSCGKPALGVGAGNVPAYVEKSANLKQAVHDIVMSKSFDNGMVCASEQAAIVDEEIYAEFVKEMQSYGVYLVNKKEKAMLEELMFGVKADGKNCAGAKLNANVVGKPAAWIAEQAGFKVPPRTNILLAECKEVGEKEPLTREKLSPVLALVKATSTEDGLNKAEQMVEFHGLGHSAAIHTNNAKLAKEFGERVKAIRVIWNSPSTFGGIGDVYNAFLPSLTLGCGSYGKNSVGNNVSAVNLINIKRVGRRRNNMQWFKVPSKIYFERDSIQYLQSMKGMERVVIVTDRTMVDLGFVEKIAKQITARGNHVTYQLFADVEPDPSIETVRRGSELLRNYQPDTIIALGGGSAMDAAKVMWLFYEQPEVDFRDLVQKFMDIRKRAFKFPQLGRKARFIGIPTTSGTGSEVTPFAVITEGDKKYPIADYSLTPTVAIVDPALVMTVPAHVAADTGLDVLTHATEAYVSVLANDFTDGLALQAIKLVFENLERSVKEKDPEAREKMHNASTMAGMAFANAFLGMNHSLAHKIGGRFHTPHGRTNAVLMPHVIRYNGTRPEKTATWPKYNYYKADVKYQDIARMLGLPCATPEEGVKSFAQACYDLAERCGIKMSFKAQGLDEKAWMDARRDVALLAFEDQCSPANPRLPLVADMEVILTRAYYGYNPEDY</sequence>
<comment type="cofactor">
    <cofactor evidence="1">
        <name>Fe(2+)</name>
        <dbReference type="ChEBI" id="CHEBI:29033"/>
    </cofactor>
</comment>
<dbReference type="GO" id="GO:0015976">
    <property type="term" value="P:carbon utilization"/>
    <property type="evidence" value="ECO:0007669"/>
    <property type="project" value="InterPro"/>
</dbReference>
<name>A0A1V3L4J7_9PAST</name>
<dbReference type="EMBL" id="MLAI01000026">
    <property type="protein sequence ID" value="OOF84867.1"/>
    <property type="molecule type" value="Genomic_DNA"/>
</dbReference>
<dbReference type="FunFam" id="1.20.1090.10:FF:000001">
    <property type="entry name" value="Aldehyde-alcohol dehydrogenase"/>
    <property type="match status" value="1"/>
</dbReference>
<evidence type="ECO:0000256" key="2">
    <source>
        <dbReference type="ARBA" id="ARBA00023002"/>
    </source>
</evidence>
<dbReference type="SUPFAM" id="SSF56796">
    <property type="entry name" value="Dehydroquinate synthase-like"/>
    <property type="match status" value="1"/>
</dbReference>
<keyword evidence="2 8" id="KW-0560">Oxidoreductase</keyword>
<evidence type="ECO:0000256" key="6">
    <source>
        <dbReference type="ARBA" id="ARBA00035641"/>
    </source>
</evidence>
<dbReference type="Gene3D" id="1.20.1090.10">
    <property type="entry name" value="Dehydroquinate synthase-like - alpha domain"/>
    <property type="match status" value="1"/>
</dbReference>
<dbReference type="InterPro" id="IPR015590">
    <property type="entry name" value="Aldehyde_DH_dom"/>
</dbReference>
<evidence type="ECO:0000256" key="5">
    <source>
        <dbReference type="ARBA" id="ARBA00023268"/>
    </source>
</evidence>
<evidence type="ECO:0000256" key="1">
    <source>
        <dbReference type="ARBA" id="ARBA00001954"/>
    </source>
</evidence>
<evidence type="ECO:0000256" key="8">
    <source>
        <dbReference type="PIRNR" id="PIRNR000111"/>
    </source>
</evidence>
<dbReference type="OrthoDB" id="9815791at2"/>
<protein>
    <recommendedName>
        <fullName evidence="8">Aldehyde-alcohol dehydrogenase</fullName>
    </recommendedName>
</protein>
<reference evidence="12 13" key="1">
    <citation type="submission" date="2016-10" db="EMBL/GenBank/DDBJ databases">
        <title>Rodentibacter gen. nov. and new species.</title>
        <authorList>
            <person name="Christensen H."/>
        </authorList>
    </citation>
    <scope>NUCLEOTIDE SEQUENCE [LARGE SCALE GENOMIC DNA]</scope>
    <source>
        <strain evidence="12 13">Ppn158</strain>
    </source>
</reference>
<dbReference type="InterPro" id="IPR012079">
    <property type="entry name" value="Bifunc_Ald-ADH"/>
</dbReference>
<organism evidence="12 13">
    <name type="scientific">Rodentibacter ratti</name>
    <dbReference type="NCBI Taxonomy" id="1906745"/>
    <lineage>
        <taxon>Bacteria</taxon>
        <taxon>Pseudomonadati</taxon>
        <taxon>Pseudomonadota</taxon>
        <taxon>Gammaproteobacteria</taxon>
        <taxon>Pasteurellales</taxon>
        <taxon>Pasteurellaceae</taxon>
        <taxon>Rodentibacter</taxon>
    </lineage>
</organism>